<keyword evidence="2" id="KW-1185">Reference proteome</keyword>
<comment type="caution">
    <text evidence="1">The sequence shown here is derived from an EMBL/GenBank/DDBJ whole genome shotgun (WGS) entry which is preliminary data.</text>
</comment>
<evidence type="ECO:0000313" key="1">
    <source>
        <dbReference type="EMBL" id="KAJ6759371.1"/>
    </source>
</evidence>
<gene>
    <name evidence="1" type="ORF">OIU74_025954</name>
</gene>
<proteinExistence type="predicted"/>
<protein>
    <submittedName>
        <fullName evidence="1">Uncharacterized protein</fullName>
    </submittedName>
</protein>
<reference evidence="1" key="1">
    <citation type="submission" date="2022-11" db="EMBL/GenBank/DDBJ databases">
        <authorList>
            <person name="Hyden B.L."/>
            <person name="Feng K."/>
            <person name="Yates T."/>
            <person name="Jawdy S."/>
            <person name="Smart L.B."/>
            <person name="Muchero W."/>
        </authorList>
    </citation>
    <scope>NUCLEOTIDE SEQUENCE</scope>
    <source>
        <tissue evidence="1">Shoot tip</tissue>
    </source>
</reference>
<dbReference type="AlphaFoldDB" id="A0A9Q1A668"/>
<evidence type="ECO:0000313" key="2">
    <source>
        <dbReference type="Proteomes" id="UP001151752"/>
    </source>
</evidence>
<reference evidence="1" key="2">
    <citation type="journal article" date="2023" name="Int. J. Mol. Sci.">
        <title>De Novo Assembly and Annotation of 11 Diverse Shrub Willow (Salix) Genomes Reveals Novel Gene Organization in Sex-Linked Regions.</title>
        <authorList>
            <person name="Hyden B."/>
            <person name="Feng K."/>
            <person name="Yates T.B."/>
            <person name="Jawdy S."/>
            <person name="Cereghino C."/>
            <person name="Smart L.B."/>
            <person name="Muchero W."/>
        </authorList>
    </citation>
    <scope>NUCLEOTIDE SEQUENCE</scope>
    <source>
        <tissue evidence="1">Shoot tip</tissue>
    </source>
</reference>
<organism evidence="1 2">
    <name type="scientific">Salix koriyanagi</name>
    <dbReference type="NCBI Taxonomy" id="2511006"/>
    <lineage>
        <taxon>Eukaryota</taxon>
        <taxon>Viridiplantae</taxon>
        <taxon>Streptophyta</taxon>
        <taxon>Embryophyta</taxon>
        <taxon>Tracheophyta</taxon>
        <taxon>Spermatophyta</taxon>
        <taxon>Magnoliopsida</taxon>
        <taxon>eudicotyledons</taxon>
        <taxon>Gunneridae</taxon>
        <taxon>Pentapetalae</taxon>
        <taxon>rosids</taxon>
        <taxon>fabids</taxon>
        <taxon>Malpighiales</taxon>
        <taxon>Salicaceae</taxon>
        <taxon>Saliceae</taxon>
        <taxon>Salix</taxon>
    </lineage>
</organism>
<name>A0A9Q1A668_9ROSI</name>
<dbReference type="Proteomes" id="UP001151752">
    <property type="component" value="Chromosome 18"/>
</dbReference>
<dbReference type="EMBL" id="JAPFFM010000006">
    <property type="protein sequence ID" value="KAJ6759371.1"/>
    <property type="molecule type" value="Genomic_DNA"/>
</dbReference>
<accession>A0A9Q1A668</accession>
<sequence>MSAMYSNLAKGQLFPLATRVSLKPRCLKPQFLPIGYHSKTSLNPLGAHFTTLSHGFGRKAHKVCSFVKPSKNNAGFQWKDIEMGAIARAKSISGGFRIRTVLHCSARSFSRSFSQSVDEGSGVVRVGKSLPWLNSKKVKGAKGLEKGGKWKE</sequence>